<dbReference type="EMBL" id="BTPU01000059">
    <property type="protein sequence ID" value="GMQ63986.1"/>
    <property type="molecule type" value="Genomic_DNA"/>
</dbReference>
<protein>
    <submittedName>
        <fullName evidence="1">Uncharacterized protein</fullName>
    </submittedName>
</protein>
<keyword evidence="2" id="KW-1185">Reference proteome</keyword>
<reference evidence="1" key="1">
    <citation type="submission" date="2023-09" db="EMBL/GenBank/DDBJ databases">
        <title>Vallitalea sediminicola and Vallitalea maricola sp. nov., anaerobic bacteria isolated from marine sediment.</title>
        <authorList>
            <person name="Hirano S."/>
            <person name="Maeda A."/>
            <person name="Terahara T."/>
            <person name="Mori K."/>
            <person name="Hamada M."/>
            <person name="Matsumoto R."/>
            <person name="Kobayashi T."/>
        </authorList>
    </citation>
    <scope>NUCLEOTIDE SEQUENCE</scope>
    <source>
        <strain evidence="1">AN17-2</strain>
    </source>
</reference>
<dbReference type="Proteomes" id="UP001374599">
    <property type="component" value="Unassembled WGS sequence"/>
</dbReference>
<comment type="caution">
    <text evidence="1">The sequence shown here is derived from an EMBL/GenBank/DDBJ whole genome shotgun (WGS) entry which is preliminary data.</text>
</comment>
<evidence type="ECO:0000313" key="1">
    <source>
        <dbReference type="EMBL" id="GMQ63986.1"/>
    </source>
</evidence>
<organism evidence="1 2">
    <name type="scientific">Vallitalea maricola</name>
    <dbReference type="NCBI Taxonomy" id="3074433"/>
    <lineage>
        <taxon>Bacteria</taxon>
        <taxon>Bacillati</taxon>
        <taxon>Bacillota</taxon>
        <taxon>Clostridia</taxon>
        <taxon>Lachnospirales</taxon>
        <taxon>Vallitaleaceae</taxon>
        <taxon>Vallitalea</taxon>
    </lineage>
</organism>
<evidence type="ECO:0000313" key="2">
    <source>
        <dbReference type="Proteomes" id="UP001374599"/>
    </source>
</evidence>
<name>A0ACB5UM02_9FIRM</name>
<gene>
    <name evidence="1" type="ORF">AN2V17_32230</name>
</gene>
<proteinExistence type="predicted"/>
<sequence length="94" mass="10995">MKEKFENFIEKHWRAVVIGVALIYIGTGLFQIVTEIELDQTKTRSVESVLMVTAIAAFFYGKRKEKERLENEKQKLEEDNEVIIVEDTRDEDSN</sequence>
<accession>A0ACB5UM02</accession>